<comment type="caution">
    <text evidence="3">The sequence shown here is derived from an EMBL/GenBank/DDBJ whole genome shotgun (WGS) entry which is preliminary data.</text>
</comment>
<reference evidence="3" key="2">
    <citation type="submission" date="2023-05" db="EMBL/GenBank/DDBJ databases">
        <authorList>
            <consortium name="Lawrence Berkeley National Laboratory"/>
            <person name="Steindorff A."/>
            <person name="Hensen N."/>
            <person name="Bonometti L."/>
            <person name="Westerberg I."/>
            <person name="Brannstrom I.O."/>
            <person name="Guillou S."/>
            <person name="Cros-Aarteil S."/>
            <person name="Calhoun S."/>
            <person name="Haridas S."/>
            <person name="Kuo A."/>
            <person name="Mondo S."/>
            <person name="Pangilinan J."/>
            <person name="Riley R."/>
            <person name="Labutti K."/>
            <person name="Andreopoulos B."/>
            <person name="Lipzen A."/>
            <person name="Chen C."/>
            <person name="Yanf M."/>
            <person name="Daum C."/>
            <person name="Ng V."/>
            <person name="Clum A."/>
            <person name="Ohm R."/>
            <person name="Martin F."/>
            <person name="Silar P."/>
            <person name="Natvig D."/>
            <person name="Lalanne C."/>
            <person name="Gautier V."/>
            <person name="Ament-Velasquez S.L."/>
            <person name="Kruys A."/>
            <person name="Hutchinson M.I."/>
            <person name="Powell A.J."/>
            <person name="Barry K."/>
            <person name="Miller A.N."/>
            <person name="Grigoriev I.V."/>
            <person name="Debuchy R."/>
            <person name="Gladieux P."/>
            <person name="Thoren M.H."/>
            <person name="Johannesson H."/>
        </authorList>
    </citation>
    <scope>NUCLEOTIDE SEQUENCE</scope>
    <source>
        <strain evidence="3">CBS 532.94</strain>
    </source>
</reference>
<evidence type="ECO:0000256" key="1">
    <source>
        <dbReference type="SAM" id="MobiDB-lite"/>
    </source>
</evidence>
<evidence type="ECO:0000313" key="4">
    <source>
        <dbReference type="Proteomes" id="UP001303760"/>
    </source>
</evidence>
<sequence>MMPLEEVENAAVSNSTQPPPPPPPSSGGSPSPTSNTPPPPPPTPTPGANTPPKTNVNPQTTTEVETTFTTVFVTASTSTTTSPTTTVLTHSSIPTTTTTTASTTSTPTSSRTAQPSHSSPHDTGPGTGTGGVLDLAVESPSNNENNFNLVTIGVSSAVGGVVLFLGVFLAARFLYVGRVRAKIRRQVEKEKMKERITGTVLVQGSGPVVVGGEEEGRWHCHGLEMVPILMVGDGHGWNGKGLGPSSGVGEFEGKAAAAASMPGPSVRYHGGNGQPWGPGGQGGGFI</sequence>
<evidence type="ECO:0000256" key="2">
    <source>
        <dbReference type="SAM" id="Phobius"/>
    </source>
</evidence>
<keyword evidence="2" id="KW-0812">Transmembrane</keyword>
<keyword evidence="2" id="KW-0472">Membrane</keyword>
<keyword evidence="4" id="KW-1185">Reference proteome</keyword>
<feature type="compositionally biased region" description="Pro residues" evidence="1">
    <location>
        <begin position="35"/>
        <end position="45"/>
    </location>
</feature>
<gene>
    <name evidence="3" type="ORF">C8A03DRAFT_36722</name>
</gene>
<accession>A0AAN7HC02</accession>
<dbReference type="Proteomes" id="UP001303760">
    <property type="component" value="Unassembled WGS sequence"/>
</dbReference>
<feature type="region of interest" description="Disordered" evidence="1">
    <location>
        <begin position="1"/>
        <end position="59"/>
    </location>
</feature>
<feature type="compositionally biased region" description="Low complexity" evidence="1">
    <location>
        <begin position="46"/>
        <end position="59"/>
    </location>
</feature>
<evidence type="ECO:0000313" key="3">
    <source>
        <dbReference type="EMBL" id="KAK4235429.1"/>
    </source>
</evidence>
<proteinExistence type="predicted"/>
<dbReference type="EMBL" id="MU860268">
    <property type="protein sequence ID" value="KAK4235429.1"/>
    <property type="molecule type" value="Genomic_DNA"/>
</dbReference>
<protein>
    <submittedName>
        <fullName evidence="3">Uncharacterized protein</fullName>
    </submittedName>
</protein>
<feature type="transmembrane region" description="Helical" evidence="2">
    <location>
        <begin position="149"/>
        <end position="175"/>
    </location>
</feature>
<name>A0AAN7HC02_9PEZI</name>
<feature type="compositionally biased region" description="Low complexity" evidence="1">
    <location>
        <begin position="76"/>
        <end position="112"/>
    </location>
</feature>
<feature type="region of interest" description="Disordered" evidence="1">
    <location>
        <begin position="76"/>
        <end position="139"/>
    </location>
</feature>
<reference evidence="3" key="1">
    <citation type="journal article" date="2023" name="Mol. Phylogenet. Evol.">
        <title>Genome-scale phylogeny and comparative genomics of the fungal order Sordariales.</title>
        <authorList>
            <person name="Hensen N."/>
            <person name="Bonometti L."/>
            <person name="Westerberg I."/>
            <person name="Brannstrom I.O."/>
            <person name="Guillou S."/>
            <person name="Cros-Aarteil S."/>
            <person name="Calhoun S."/>
            <person name="Haridas S."/>
            <person name="Kuo A."/>
            <person name="Mondo S."/>
            <person name="Pangilinan J."/>
            <person name="Riley R."/>
            <person name="LaButti K."/>
            <person name="Andreopoulos B."/>
            <person name="Lipzen A."/>
            <person name="Chen C."/>
            <person name="Yan M."/>
            <person name="Daum C."/>
            <person name="Ng V."/>
            <person name="Clum A."/>
            <person name="Steindorff A."/>
            <person name="Ohm R.A."/>
            <person name="Martin F."/>
            <person name="Silar P."/>
            <person name="Natvig D.O."/>
            <person name="Lalanne C."/>
            <person name="Gautier V."/>
            <person name="Ament-Velasquez S.L."/>
            <person name="Kruys A."/>
            <person name="Hutchinson M.I."/>
            <person name="Powell A.J."/>
            <person name="Barry K."/>
            <person name="Miller A.N."/>
            <person name="Grigoriev I.V."/>
            <person name="Debuchy R."/>
            <person name="Gladieux P."/>
            <person name="Hiltunen Thoren M."/>
            <person name="Johannesson H."/>
        </authorList>
    </citation>
    <scope>NUCLEOTIDE SEQUENCE</scope>
    <source>
        <strain evidence="3">CBS 532.94</strain>
    </source>
</reference>
<organism evidence="3 4">
    <name type="scientific">Achaetomium macrosporum</name>
    <dbReference type="NCBI Taxonomy" id="79813"/>
    <lineage>
        <taxon>Eukaryota</taxon>
        <taxon>Fungi</taxon>
        <taxon>Dikarya</taxon>
        <taxon>Ascomycota</taxon>
        <taxon>Pezizomycotina</taxon>
        <taxon>Sordariomycetes</taxon>
        <taxon>Sordariomycetidae</taxon>
        <taxon>Sordariales</taxon>
        <taxon>Chaetomiaceae</taxon>
        <taxon>Achaetomium</taxon>
    </lineage>
</organism>
<keyword evidence="2" id="KW-1133">Transmembrane helix</keyword>
<dbReference type="AlphaFoldDB" id="A0AAN7HC02"/>